<reference evidence="5" key="4">
    <citation type="submission" date="2025-09" db="UniProtKB">
        <authorList>
            <consortium name="Ensembl"/>
        </authorList>
    </citation>
    <scope>IDENTIFICATION</scope>
</reference>
<dbReference type="Gene3D" id="2.60.40.4100">
    <property type="entry name" value="Zona pellucida, ZP-C domain"/>
    <property type="match status" value="1"/>
</dbReference>
<dbReference type="InParanoid" id="H2XVJ6"/>
<dbReference type="SMART" id="SM00241">
    <property type="entry name" value="ZP"/>
    <property type="match status" value="1"/>
</dbReference>
<dbReference type="GeneTree" id="ENSGT00940000163632"/>
<protein>
    <recommendedName>
        <fullName evidence="4">ZP domain-containing protein</fullName>
    </recommendedName>
</protein>
<dbReference type="PROSITE" id="PS51034">
    <property type="entry name" value="ZP_2"/>
    <property type="match status" value="1"/>
</dbReference>
<dbReference type="InterPro" id="IPR001507">
    <property type="entry name" value="ZP_dom"/>
</dbReference>
<feature type="domain" description="ZP" evidence="4">
    <location>
        <begin position="1"/>
        <end position="273"/>
    </location>
</feature>
<dbReference type="InterPro" id="IPR055355">
    <property type="entry name" value="ZP-C"/>
</dbReference>
<reference evidence="5" key="2">
    <citation type="journal article" date="2008" name="Genome Biol.">
        <title>Improved genome assembly and evidence-based global gene model set for the chordate Ciona intestinalis: new insight into intron and operon populations.</title>
        <authorList>
            <person name="Satou Y."/>
            <person name="Mineta K."/>
            <person name="Ogasawara M."/>
            <person name="Sasakura Y."/>
            <person name="Shoguchi E."/>
            <person name="Ueno K."/>
            <person name="Yamada L."/>
            <person name="Matsumoto J."/>
            <person name="Wasserscheid J."/>
            <person name="Dewar K."/>
            <person name="Wiley G.B."/>
            <person name="Macmil S.L."/>
            <person name="Roe B.A."/>
            <person name="Zeller R.W."/>
            <person name="Hastings K.E."/>
            <person name="Lemaire P."/>
            <person name="Lindquist E."/>
            <person name="Endo T."/>
            <person name="Hotta K."/>
            <person name="Inaba K."/>
        </authorList>
    </citation>
    <scope>NUCLEOTIDE SEQUENCE [LARGE SCALE GENOMIC DNA]</scope>
    <source>
        <strain evidence="5">wild type</strain>
    </source>
</reference>
<proteinExistence type="predicted"/>
<reference evidence="5" key="3">
    <citation type="submission" date="2025-08" db="UniProtKB">
        <authorList>
            <consortium name="Ensembl"/>
        </authorList>
    </citation>
    <scope>IDENTIFICATION</scope>
</reference>
<feature type="transmembrane region" description="Helical" evidence="3">
    <location>
        <begin position="349"/>
        <end position="370"/>
    </location>
</feature>
<dbReference type="InterPro" id="IPR055356">
    <property type="entry name" value="ZP-N"/>
</dbReference>
<reference evidence="6" key="1">
    <citation type="journal article" date="2002" name="Science">
        <title>The draft genome of Ciona intestinalis: insights into chordate and vertebrate origins.</title>
        <authorList>
            <person name="Dehal P."/>
            <person name="Satou Y."/>
            <person name="Campbell R.K."/>
            <person name="Chapman J."/>
            <person name="Degnan B."/>
            <person name="De Tomaso A."/>
            <person name="Davidson B."/>
            <person name="Di Gregorio A."/>
            <person name="Gelpke M."/>
            <person name="Goodstein D.M."/>
            <person name="Harafuji N."/>
            <person name="Hastings K.E."/>
            <person name="Ho I."/>
            <person name="Hotta K."/>
            <person name="Huang W."/>
            <person name="Kawashima T."/>
            <person name="Lemaire P."/>
            <person name="Martinez D."/>
            <person name="Meinertzhagen I.A."/>
            <person name="Necula S."/>
            <person name="Nonaka M."/>
            <person name="Putnam N."/>
            <person name="Rash S."/>
            <person name="Saiga H."/>
            <person name="Satake M."/>
            <person name="Terry A."/>
            <person name="Yamada L."/>
            <person name="Wang H.G."/>
            <person name="Awazu S."/>
            <person name="Azumi K."/>
            <person name="Boore J."/>
            <person name="Branno M."/>
            <person name="Chin-Bow S."/>
            <person name="DeSantis R."/>
            <person name="Doyle S."/>
            <person name="Francino P."/>
            <person name="Keys D.N."/>
            <person name="Haga S."/>
            <person name="Hayashi H."/>
            <person name="Hino K."/>
            <person name="Imai K.S."/>
            <person name="Inaba K."/>
            <person name="Kano S."/>
            <person name="Kobayashi K."/>
            <person name="Kobayashi M."/>
            <person name="Lee B.I."/>
            <person name="Makabe K.W."/>
            <person name="Manohar C."/>
            <person name="Matassi G."/>
            <person name="Medina M."/>
            <person name="Mochizuki Y."/>
            <person name="Mount S."/>
            <person name="Morishita T."/>
            <person name="Miura S."/>
            <person name="Nakayama A."/>
            <person name="Nishizaka S."/>
            <person name="Nomoto H."/>
            <person name="Ohta F."/>
            <person name="Oishi K."/>
            <person name="Rigoutsos I."/>
            <person name="Sano M."/>
            <person name="Sasaki A."/>
            <person name="Sasakura Y."/>
            <person name="Shoguchi E."/>
            <person name="Shin-i T."/>
            <person name="Spagnuolo A."/>
            <person name="Stainier D."/>
            <person name="Suzuki M.M."/>
            <person name="Tassy O."/>
            <person name="Takatori N."/>
            <person name="Tokuoka M."/>
            <person name="Yagi K."/>
            <person name="Yoshizaki F."/>
            <person name="Wada S."/>
            <person name="Zhang C."/>
            <person name="Hyatt P.D."/>
            <person name="Larimer F."/>
            <person name="Detter C."/>
            <person name="Doggett N."/>
            <person name="Glavina T."/>
            <person name="Hawkins T."/>
            <person name="Richardson P."/>
            <person name="Lucas S."/>
            <person name="Kohara Y."/>
            <person name="Levine M."/>
            <person name="Satoh N."/>
            <person name="Rokhsar D.S."/>
        </authorList>
    </citation>
    <scope>NUCLEOTIDE SEQUENCE [LARGE SCALE GENOMIC DNA]</scope>
</reference>
<dbReference type="InterPro" id="IPR042235">
    <property type="entry name" value="ZP-C_dom"/>
</dbReference>
<dbReference type="HOGENOM" id="CLU_725531_0_0_1"/>
<name>H2XVJ6_CIOIN</name>
<evidence type="ECO:0000256" key="2">
    <source>
        <dbReference type="ARBA" id="ARBA00023157"/>
    </source>
</evidence>
<evidence type="ECO:0000256" key="3">
    <source>
        <dbReference type="SAM" id="Phobius"/>
    </source>
</evidence>
<evidence type="ECO:0000256" key="1">
    <source>
        <dbReference type="ARBA" id="ARBA00022729"/>
    </source>
</evidence>
<dbReference type="PANTHER" id="PTHR14002:SF43">
    <property type="entry name" value="DELTA-LIKE PROTEIN"/>
    <property type="match status" value="1"/>
</dbReference>
<dbReference type="STRING" id="7719.ENSCINP00000033680"/>
<dbReference type="Gene3D" id="2.60.40.3210">
    <property type="entry name" value="Zona pellucida, ZP-N domain"/>
    <property type="match status" value="1"/>
</dbReference>
<keyword evidence="3" id="KW-0472">Membrane</keyword>
<keyword evidence="2" id="KW-1015">Disulfide bond</keyword>
<keyword evidence="1" id="KW-0732">Signal</keyword>
<dbReference type="OMA" id="NESWAAM"/>
<keyword evidence="3" id="KW-1133">Transmembrane helix</keyword>
<sequence>MTIAIPREPEMTSQMIESRMILGRDPDCRPSYNDTHVIFVASLQECNMTSQVEDTYVLYKNEIVFNAMASTSSIIMRDMGHSYQVKCRFKRRRTVVLKNSDTLNSNSLETEVAGLTFDHSNESWAAMSAVTQHFASGDGEFDFKLNIYQDSTFSQPYQRSEYPLRKKLREELYLAVSFHTEDEDLRVVIDSCQGTPTRLNDDDTNAYLFIENGCPVDPTVRFLAKKGSRMDAFAMETFKFIDESHPLVYFQCNVIVCDEHSDDDLCNRNCSKGSITSRHRRSTDNMVRGHVVQGPIIVEDEETDAFEMDGEFNEGEIVHRKLLQPNHDKTPISPDEVQVVTSQGAGKEMTYVIISGVTSLLVGIIVGIVLNRRRSRRPVSV</sequence>
<dbReference type="Pfam" id="PF23344">
    <property type="entry name" value="ZP-N"/>
    <property type="match status" value="1"/>
</dbReference>
<dbReference type="Proteomes" id="UP000008144">
    <property type="component" value="Chromosome 11"/>
</dbReference>
<dbReference type="GO" id="GO:0009986">
    <property type="term" value="C:cell surface"/>
    <property type="evidence" value="ECO:0000318"/>
    <property type="project" value="GO_Central"/>
</dbReference>
<evidence type="ECO:0000313" key="6">
    <source>
        <dbReference type="Proteomes" id="UP000008144"/>
    </source>
</evidence>
<evidence type="ECO:0000259" key="4">
    <source>
        <dbReference type="PROSITE" id="PS51034"/>
    </source>
</evidence>
<dbReference type="Pfam" id="PF00100">
    <property type="entry name" value="Zona_pellucida"/>
    <property type="match status" value="1"/>
</dbReference>
<evidence type="ECO:0000313" key="5">
    <source>
        <dbReference type="Ensembl" id="ENSCINP00000033680.1"/>
    </source>
</evidence>
<accession>H2XVJ6</accession>
<keyword evidence="3" id="KW-0812">Transmembrane</keyword>
<dbReference type="GO" id="GO:0005615">
    <property type="term" value="C:extracellular space"/>
    <property type="evidence" value="ECO:0000318"/>
    <property type="project" value="GO_Central"/>
</dbReference>
<dbReference type="PANTHER" id="PTHR14002">
    <property type="entry name" value="ENDOGLIN/TGF-BETA RECEPTOR TYPE III"/>
    <property type="match status" value="1"/>
</dbReference>
<organism evidence="5 6">
    <name type="scientific">Ciona intestinalis</name>
    <name type="common">Transparent sea squirt</name>
    <name type="synonym">Ascidia intestinalis</name>
    <dbReference type="NCBI Taxonomy" id="7719"/>
    <lineage>
        <taxon>Eukaryota</taxon>
        <taxon>Metazoa</taxon>
        <taxon>Chordata</taxon>
        <taxon>Tunicata</taxon>
        <taxon>Ascidiacea</taxon>
        <taxon>Phlebobranchia</taxon>
        <taxon>Cionidae</taxon>
        <taxon>Ciona</taxon>
    </lineage>
</organism>
<dbReference type="Ensembl" id="ENSCINT00000031982.1">
    <property type="protein sequence ID" value="ENSCINP00000033680.1"/>
    <property type="gene ID" value="ENSCING00000018766.1"/>
</dbReference>
<dbReference type="EMBL" id="EAAA01000787">
    <property type="status" value="NOT_ANNOTATED_CDS"/>
    <property type="molecule type" value="Genomic_DNA"/>
</dbReference>
<keyword evidence="6" id="KW-1185">Reference proteome</keyword>
<dbReference type="AlphaFoldDB" id="H2XVJ6"/>